<protein>
    <submittedName>
        <fullName evidence="1">Structural protein</fullName>
    </submittedName>
</protein>
<evidence type="ECO:0000313" key="1">
    <source>
        <dbReference type="EMBL" id="KKR87641.1"/>
    </source>
</evidence>
<comment type="caution">
    <text evidence="1">The sequence shown here is derived from an EMBL/GenBank/DDBJ whole genome shotgun (WGS) entry which is preliminary data.</text>
</comment>
<sequence length="613" mass="64992">MAKLVDPDSLNQGTEVVISTGAKTIQLAVAGNLSDTSPGSTSGVTLQAVYSFLKEEWKTDTALNKFKFPIKMFTKTDGTLQNGWAWADAQTRQLIRDGGWTEVDGDLYAGIISLGNFDSSSDQAYYQQVSGFNASTTNFDKTGNLNETIQIKDAGVTDYTGYLKVFLRIASGSGTGKLYSSYNLLSEQGLSALEPVLYRLPLSNSTDLKIDTSDTTIDSATSPWQDLKIVYLKGAGFTAAAAATYSVGDVVKDGTGRWAFCTGAGTVTTPNNGHTTFGGTSTWQAYDGEQQIGTNYYAFNRVVYLTSGTATAKQIYNWAQRQLRKTSDINTGTTTNNATQGGFGTVKGNVAVDLLEYVGDTLKTKPGVLIRNFDINDRNSMVFRDITVDGGGLNSESVPLTSTERTYPFVSAGTITFSSNLVLETDSNTKYAMYFTYITITTGTNIGISGASGSTCNLGWTGTTLDHLVNGDYIKISGFASTNNNGVYLVGAVDTGANTAALTKQDSNNPANESAGASVTVEENPFDTAGAIIVDDNSATDIAGQITASSINFDFDYTNNAQGGRTGSTNAPVTVVAQGLPLAEWVSVTSIITQATGISITVTANDERNYSNP</sequence>
<reference evidence="1 2" key="1">
    <citation type="journal article" date="2015" name="Nature">
        <title>rRNA introns, odd ribosomes, and small enigmatic genomes across a large radiation of phyla.</title>
        <authorList>
            <person name="Brown C.T."/>
            <person name="Hug L.A."/>
            <person name="Thomas B.C."/>
            <person name="Sharon I."/>
            <person name="Castelle C.J."/>
            <person name="Singh A."/>
            <person name="Wilkins M.J."/>
            <person name="Williams K.H."/>
            <person name="Banfield J.F."/>
        </authorList>
    </citation>
    <scope>NUCLEOTIDE SEQUENCE [LARGE SCALE GENOMIC DNA]</scope>
</reference>
<proteinExistence type="predicted"/>
<name>A0A0G0UJH6_9BACT</name>
<dbReference type="EMBL" id="LCAE01000004">
    <property type="protein sequence ID" value="KKR87641.1"/>
    <property type="molecule type" value="Genomic_DNA"/>
</dbReference>
<accession>A0A0G0UJH6</accession>
<dbReference type="AlphaFoldDB" id="A0A0G0UJH6"/>
<evidence type="ECO:0000313" key="2">
    <source>
        <dbReference type="Proteomes" id="UP000033858"/>
    </source>
</evidence>
<gene>
    <name evidence="1" type="ORF">UU32_C0004G0006</name>
</gene>
<organism evidence="1 2">
    <name type="scientific">Candidatus Woesebacteria bacterium GW2011_GWB1_41_10</name>
    <dbReference type="NCBI Taxonomy" id="1618577"/>
    <lineage>
        <taxon>Bacteria</taxon>
        <taxon>Candidatus Woeseibacteriota</taxon>
    </lineage>
</organism>
<dbReference type="Proteomes" id="UP000033858">
    <property type="component" value="Unassembled WGS sequence"/>
</dbReference>